<dbReference type="Gene3D" id="3.30.470.20">
    <property type="entry name" value="ATP-grasp fold, B domain"/>
    <property type="match status" value="1"/>
</dbReference>
<dbReference type="Pfam" id="PF00391">
    <property type="entry name" value="PEP-utilizers"/>
    <property type="match status" value="1"/>
</dbReference>
<evidence type="ECO:0000313" key="3">
    <source>
        <dbReference type="EMBL" id="GAA1660233.1"/>
    </source>
</evidence>
<feature type="domain" description="PEP-utilising enzyme mobile" evidence="1">
    <location>
        <begin position="325"/>
        <end position="391"/>
    </location>
</feature>
<dbReference type="SUPFAM" id="SSF52009">
    <property type="entry name" value="Phosphohistidine domain"/>
    <property type="match status" value="1"/>
</dbReference>
<dbReference type="EMBL" id="BAAAQF010000002">
    <property type="protein sequence ID" value="GAA1660233.1"/>
    <property type="molecule type" value="Genomic_DNA"/>
</dbReference>
<proteinExistence type="predicted"/>
<dbReference type="Gene3D" id="3.50.30.10">
    <property type="entry name" value="Phosphohistidine domain"/>
    <property type="match status" value="1"/>
</dbReference>
<dbReference type="PANTHER" id="PTHR22931">
    <property type="entry name" value="PHOSPHOENOLPYRUVATE DIKINASE-RELATED"/>
    <property type="match status" value="1"/>
</dbReference>
<dbReference type="InterPro" id="IPR008279">
    <property type="entry name" value="PEP-util_enz_mobile_dom"/>
</dbReference>
<reference evidence="3 4" key="1">
    <citation type="journal article" date="2019" name="Int. J. Syst. Evol. Microbiol.">
        <title>The Global Catalogue of Microorganisms (GCM) 10K type strain sequencing project: providing services to taxonomists for standard genome sequencing and annotation.</title>
        <authorList>
            <consortium name="The Broad Institute Genomics Platform"/>
            <consortium name="The Broad Institute Genome Sequencing Center for Infectious Disease"/>
            <person name="Wu L."/>
            <person name="Ma J."/>
        </authorList>
    </citation>
    <scope>NUCLEOTIDE SEQUENCE [LARGE SCALE GENOMIC DNA]</scope>
    <source>
        <strain evidence="3 4">JCM 16001</strain>
    </source>
</reference>
<comment type="caution">
    <text evidence="3">The sequence shown here is derived from an EMBL/GenBank/DDBJ whole genome shotgun (WGS) entry which is preliminary data.</text>
</comment>
<dbReference type="Gene3D" id="3.30.1490.20">
    <property type="entry name" value="ATP-grasp fold, A domain"/>
    <property type="match status" value="1"/>
</dbReference>
<evidence type="ECO:0000313" key="4">
    <source>
        <dbReference type="Proteomes" id="UP001499851"/>
    </source>
</evidence>
<evidence type="ECO:0008006" key="5">
    <source>
        <dbReference type="Google" id="ProtNLM"/>
    </source>
</evidence>
<keyword evidence="4" id="KW-1185">Reference proteome</keyword>
<dbReference type="PANTHER" id="PTHR22931:SF9">
    <property type="entry name" value="PYRUVATE, PHOSPHATE DIKINASE 1, CHLOROPLASTIC"/>
    <property type="match status" value="1"/>
</dbReference>
<dbReference type="InterPro" id="IPR010121">
    <property type="entry name" value="Pyruvate_phosphate_dikinase"/>
</dbReference>
<dbReference type="InterPro" id="IPR013815">
    <property type="entry name" value="ATP_grasp_subdomain_1"/>
</dbReference>
<dbReference type="Gene3D" id="1.10.189.10">
    <property type="entry name" value="Pyruvate Phosphate Dikinase, domain 2"/>
    <property type="match status" value="1"/>
</dbReference>
<accession>A0ABN2FVI5</accession>
<dbReference type="InterPro" id="IPR002192">
    <property type="entry name" value="PPDK_AMP/ATP-bd"/>
</dbReference>
<organism evidence="3 4">
    <name type="scientific">Glycomyces endophyticus</name>
    <dbReference type="NCBI Taxonomy" id="480996"/>
    <lineage>
        <taxon>Bacteria</taxon>
        <taxon>Bacillati</taxon>
        <taxon>Actinomycetota</taxon>
        <taxon>Actinomycetes</taxon>
        <taxon>Glycomycetales</taxon>
        <taxon>Glycomycetaceae</taxon>
        <taxon>Glycomyces</taxon>
    </lineage>
</organism>
<evidence type="ECO:0000259" key="1">
    <source>
        <dbReference type="Pfam" id="PF00391"/>
    </source>
</evidence>
<sequence>MTWVRAVDAATEGGPEALGGKAHGLVALHRAGLPVPPAFVVVAEACREYLRGGGMPAGLREELAEAVAGLTGAGTGAGRGAGAVAVRSGAAVSMPGMMDTVLGLDPRESSVEDAVASVFDSWNSDRARTYRELHGVPHDLGTAVIVQAMVFGDRDERSGTGVAFSRDPNTGGAEPFGDVLFGHRGEAVVSGRTATLPLRALAEREPAVWRGLADALRRIEGHYRDACYLEFTFESGELWLLQARPGRFAGAAAVRLAVDLAEEGAITKAEALLRVSPQHLQRARTPRLADGHEILARGIGACPGVATGRISTTVDEAVRMAADGPVILVRPETSPHDMSGLAAAAGIVTERGGPASHAAVVARAMGRPAVVGVGGFEPVPGELVTIDGTSGVVVRGRAPAVEDAAGPHLDRLLGWADEVTGDTGPRSEAERLRAARAALTG</sequence>
<dbReference type="InterPro" id="IPR036637">
    <property type="entry name" value="Phosphohistidine_dom_sf"/>
</dbReference>
<feature type="domain" description="Pyruvate phosphate dikinase AMP/ATP-binding" evidence="2">
    <location>
        <begin position="55"/>
        <end position="193"/>
    </location>
</feature>
<dbReference type="SUPFAM" id="SSF56059">
    <property type="entry name" value="Glutathione synthetase ATP-binding domain-like"/>
    <property type="match status" value="1"/>
</dbReference>
<evidence type="ECO:0000259" key="2">
    <source>
        <dbReference type="Pfam" id="PF01326"/>
    </source>
</evidence>
<protein>
    <recommendedName>
        <fullName evidence="5">Pyruvate, phosphate dikinase</fullName>
    </recommendedName>
</protein>
<name>A0ABN2FVI5_9ACTN</name>
<dbReference type="RefSeq" id="WP_344480544.1">
    <property type="nucleotide sequence ID" value="NZ_BAAAQF010000002.1"/>
</dbReference>
<dbReference type="Proteomes" id="UP001499851">
    <property type="component" value="Unassembled WGS sequence"/>
</dbReference>
<gene>
    <name evidence="3" type="ORF">GCM10009830_01600</name>
</gene>
<dbReference type="Pfam" id="PF01326">
    <property type="entry name" value="PPDK_N"/>
    <property type="match status" value="1"/>
</dbReference>